<feature type="transmembrane region" description="Helical" evidence="2">
    <location>
        <begin position="51"/>
        <end position="71"/>
    </location>
</feature>
<dbReference type="GeneID" id="27677018"/>
<proteinExistence type="predicted"/>
<keyword evidence="2" id="KW-0472">Membrane</keyword>
<name>A0A0A2K812_PENEN</name>
<dbReference type="AlphaFoldDB" id="A0A0A2K812"/>
<reference evidence="3 4" key="1">
    <citation type="journal article" date="2015" name="Mol. Plant Microbe Interact.">
        <title>Genome, transcriptome, and functional analyses of Penicillium expansum provide new insights into secondary metabolism and pathogenicity.</title>
        <authorList>
            <person name="Ballester A.R."/>
            <person name="Marcet-Houben M."/>
            <person name="Levin E."/>
            <person name="Sela N."/>
            <person name="Selma-Lazaro C."/>
            <person name="Carmona L."/>
            <person name="Wisniewski M."/>
            <person name="Droby S."/>
            <person name="Gonzalez-Candelas L."/>
            <person name="Gabaldon T."/>
        </authorList>
    </citation>
    <scope>NUCLEOTIDE SEQUENCE [LARGE SCALE GENOMIC DNA]</scope>
    <source>
        <strain evidence="3 4">MD-8</strain>
    </source>
</reference>
<keyword evidence="4" id="KW-1185">Reference proteome</keyword>
<dbReference type="Proteomes" id="UP000030143">
    <property type="component" value="Unassembled WGS sequence"/>
</dbReference>
<feature type="compositionally biased region" description="Low complexity" evidence="1">
    <location>
        <begin position="18"/>
        <end position="40"/>
    </location>
</feature>
<protein>
    <submittedName>
        <fullName evidence="3">Uncharacterized protein</fullName>
    </submittedName>
</protein>
<dbReference type="HOGENOM" id="CLU_2413979_0_0_1"/>
<dbReference type="VEuPathDB" id="FungiDB:PEXP_092410"/>
<keyword evidence="2" id="KW-1133">Transmembrane helix</keyword>
<keyword evidence="2" id="KW-0812">Transmembrane</keyword>
<evidence type="ECO:0000313" key="3">
    <source>
        <dbReference type="EMBL" id="KGO63023.1"/>
    </source>
</evidence>
<sequence>MMTTTTTTIFRTVVKEVSAASSPAPSATSTSSTPSNSSAAMSNLAMVPPGLWAVIIFVLCVAVGGIGWLCCNKQKKGDKPKEDEPREAEGTS</sequence>
<evidence type="ECO:0000256" key="1">
    <source>
        <dbReference type="SAM" id="MobiDB-lite"/>
    </source>
</evidence>
<dbReference type="EMBL" id="JQFZ01000017">
    <property type="protein sequence ID" value="KGO63023.1"/>
    <property type="molecule type" value="Genomic_DNA"/>
</dbReference>
<feature type="region of interest" description="Disordered" evidence="1">
    <location>
        <begin position="71"/>
        <end position="92"/>
    </location>
</feature>
<evidence type="ECO:0000313" key="4">
    <source>
        <dbReference type="Proteomes" id="UP000030143"/>
    </source>
</evidence>
<dbReference type="RefSeq" id="XP_016603510.1">
    <property type="nucleotide sequence ID" value="XM_016741599.1"/>
</dbReference>
<evidence type="ECO:0000256" key="2">
    <source>
        <dbReference type="SAM" id="Phobius"/>
    </source>
</evidence>
<feature type="compositionally biased region" description="Basic and acidic residues" evidence="1">
    <location>
        <begin position="75"/>
        <end position="92"/>
    </location>
</feature>
<organism evidence="3 4">
    <name type="scientific">Penicillium expansum</name>
    <name type="common">Blue mold rot fungus</name>
    <dbReference type="NCBI Taxonomy" id="27334"/>
    <lineage>
        <taxon>Eukaryota</taxon>
        <taxon>Fungi</taxon>
        <taxon>Dikarya</taxon>
        <taxon>Ascomycota</taxon>
        <taxon>Pezizomycotina</taxon>
        <taxon>Eurotiomycetes</taxon>
        <taxon>Eurotiomycetidae</taxon>
        <taxon>Eurotiales</taxon>
        <taxon>Aspergillaceae</taxon>
        <taxon>Penicillium</taxon>
    </lineage>
</organism>
<feature type="region of interest" description="Disordered" evidence="1">
    <location>
        <begin position="17"/>
        <end position="40"/>
    </location>
</feature>
<comment type="caution">
    <text evidence="3">The sequence shown here is derived from an EMBL/GenBank/DDBJ whole genome shotgun (WGS) entry which is preliminary data.</text>
</comment>
<accession>A0A0A2K812</accession>
<gene>
    <name evidence="3" type="ORF">PEX2_043240</name>
</gene>